<dbReference type="InterPro" id="IPR003488">
    <property type="entry name" value="DprA"/>
</dbReference>
<comment type="caution">
    <text evidence="3">The sequence shown here is derived from an EMBL/GenBank/DDBJ whole genome shotgun (WGS) entry which is preliminary data.</text>
</comment>
<accession>A0A9D9E205</accession>
<sequence>MITDRQLAAIALAHLLKKPYIETFTTIVEQYGTLEEALSALPDTTGNRAAENKRPVGITAERRKEALRLAQREAEFMERGNITPLLYTDAGYPKLLRECDDAPAIIYRRGNADLNSPHIISIVGTRHATPYGKEFCEHLVADLAKSLPDIIICSGLAYGIDICAHRTALDSGIATVAVLGHPLDTVYPSTHASTARKIEEHGALITEYTSDRPIQKMNFVARNRIVAGMSHATIVIESGEKGGSLITADMAAGYDREVFALPGDIHAERSKGCNELIKKNKAALITSASDITDAMHWETQSAPQNRNLFTETELNENEAAIMTLFDTRREYTTDEIAELCNLPVSTAISTLMGLEFIGLIKSYPGNRYRKF</sequence>
<proteinExistence type="inferred from homology"/>
<dbReference type="NCBIfam" id="TIGR00732">
    <property type="entry name" value="dprA"/>
    <property type="match status" value="1"/>
</dbReference>
<evidence type="ECO:0000313" key="3">
    <source>
        <dbReference type="EMBL" id="MBO8438069.1"/>
    </source>
</evidence>
<dbReference type="GO" id="GO:0009294">
    <property type="term" value="P:DNA-mediated transformation"/>
    <property type="evidence" value="ECO:0007669"/>
    <property type="project" value="InterPro"/>
</dbReference>
<reference evidence="3" key="1">
    <citation type="submission" date="2020-10" db="EMBL/GenBank/DDBJ databases">
        <authorList>
            <person name="Gilroy R."/>
        </authorList>
    </citation>
    <scope>NUCLEOTIDE SEQUENCE</scope>
    <source>
        <strain evidence="3">G3-4614</strain>
    </source>
</reference>
<evidence type="ECO:0000313" key="4">
    <source>
        <dbReference type="Proteomes" id="UP000823636"/>
    </source>
</evidence>
<protein>
    <submittedName>
        <fullName evidence="3">DNA-protecting protein DprA</fullName>
    </submittedName>
</protein>
<dbReference type="Gene3D" id="3.40.50.450">
    <property type="match status" value="1"/>
</dbReference>
<feature type="domain" description="Smf/DprA SLOG" evidence="2">
    <location>
        <begin position="85"/>
        <end position="295"/>
    </location>
</feature>
<dbReference type="Proteomes" id="UP000823636">
    <property type="component" value="Unassembled WGS sequence"/>
</dbReference>
<evidence type="ECO:0000259" key="2">
    <source>
        <dbReference type="Pfam" id="PF02481"/>
    </source>
</evidence>
<dbReference type="PANTHER" id="PTHR43022:SF1">
    <property type="entry name" value="PROTEIN SMF"/>
    <property type="match status" value="1"/>
</dbReference>
<evidence type="ECO:0000256" key="1">
    <source>
        <dbReference type="ARBA" id="ARBA00006525"/>
    </source>
</evidence>
<reference evidence="3" key="2">
    <citation type="journal article" date="2021" name="PeerJ">
        <title>Extensive microbial diversity within the chicken gut microbiome revealed by metagenomics and culture.</title>
        <authorList>
            <person name="Gilroy R."/>
            <person name="Ravi A."/>
            <person name="Getino M."/>
            <person name="Pursley I."/>
            <person name="Horton D.L."/>
            <person name="Alikhan N.F."/>
            <person name="Baker D."/>
            <person name="Gharbi K."/>
            <person name="Hall N."/>
            <person name="Watson M."/>
            <person name="Adriaenssens E.M."/>
            <person name="Foster-Nyarko E."/>
            <person name="Jarju S."/>
            <person name="Secka A."/>
            <person name="Antonio M."/>
            <person name="Oren A."/>
            <person name="Chaudhuri R.R."/>
            <person name="La Ragione R."/>
            <person name="Hildebrand F."/>
            <person name="Pallen M.J."/>
        </authorList>
    </citation>
    <scope>NUCLEOTIDE SEQUENCE</scope>
    <source>
        <strain evidence="3">G3-4614</strain>
    </source>
</reference>
<dbReference type="PANTHER" id="PTHR43022">
    <property type="entry name" value="PROTEIN SMF"/>
    <property type="match status" value="1"/>
</dbReference>
<dbReference type="InterPro" id="IPR036388">
    <property type="entry name" value="WH-like_DNA-bd_sf"/>
</dbReference>
<dbReference type="EMBL" id="JADIMW010000042">
    <property type="protein sequence ID" value="MBO8438069.1"/>
    <property type="molecule type" value="Genomic_DNA"/>
</dbReference>
<dbReference type="AlphaFoldDB" id="A0A9D9E205"/>
<dbReference type="Gene3D" id="1.10.10.10">
    <property type="entry name" value="Winged helix-like DNA-binding domain superfamily/Winged helix DNA-binding domain"/>
    <property type="match status" value="1"/>
</dbReference>
<gene>
    <name evidence="3" type="primary">dprA</name>
    <name evidence="3" type="ORF">IAC54_04135</name>
</gene>
<dbReference type="SUPFAM" id="SSF102405">
    <property type="entry name" value="MCP/YpsA-like"/>
    <property type="match status" value="1"/>
</dbReference>
<name>A0A9D9E205_9BACT</name>
<dbReference type="Pfam" id="PF02481">
    <property type="entry name" value="DNA_processg_A"/>
    <property type="match status" value="1"/>
</dbReference>
<comment type="similarity">
    <text evidence="1">Belongs to the DprA/Smf family.</text>
</comment>
<dbReference type="InterPro" id="IPR057666">
    <property type="entry name" value="DrpA_SLOG"/>
</dbReference>
<organism evidence="3 4">
    <name type="scientific">Candidatus Caccoplasma merdipullorum</name>
    <dbReference type="NCBI Taxonomy" id="2840718"/>
    <lineage>
        <taxon>Bacteria</taxon>
        <taxon>Pseudomonadati</taxon>
        <taxon>Bacteroidota</taxon>
        <taxon>Bacteroidia</taxon>
        <taxon>Bacteroidales</taxon>
        <taxon>Bacteroidaceae</taxon>
        <taxon>Bacteroidaceae incertae sedis</taxon>
        <taxon>Candidatus Caccoplasma</taxon>
    </lineage>
</organism>